<accession>A0A6J4G7I1</accession>
<organism evidence="5 6">
    <name type="scientific">Flavobacterium bizetiae</name>
    <dbReference type="NCBI Taxonomy" id="2704140"/>
    <lineage>
        <taxon>Bacteria</taxon>
        <taxon>Pseudomonadati</taxon>
        <taxon>Bacteroidota</taxon>
        <taxon>Flavobacteriia</taxon>
        <taxon>Flavobacteriales</taxon>
        <taxon>Flavobacteriaceae</taxon>
        <taxon>Flavobacterium</taxon>
    </lineage>
</organism>
<dbReference type="SMART" id="SM00342">
    <property type="entry name" value="HTH_ARAC"/>
    <property type="match status" value="1"/>
</dbReference>
<feature type="domain" description="HTH araC/xylS-type" evidence="4">
    <location>
        <begin position="206"/>
        <end position="304"/>
    </location>
</feature>
<proteinExistence type="predicted"/>
<dbReference type="GO" id="GO:0003700">
    <property type="term" value="F:DNA-binding transcription factor activity"/>
    <property type="evidence" value="ECO:0007669"/>
    <property type="project" value="InterPro"/>
</dbReference>
<evidence type="ECO:0000256" key="2">
    <source>
        <dbReference type="ARBA" id="ARBA00023125"/>
    </source>
</evidence>
<dbReference type="Pfam" id="PF12833">
    <property type="entry name" value="HTH_18"/>
    <property type="match status" value="1"/>
</dbReference>
<keyword evidence="3" id="KW-0804">Transcription</keyword>
<protein>
    <submittedName>
        <fullName evidence="5">HTH-type transcriptional activator RhaS</fullName>
    </submittedName>
</protein>
<reference evidence="5 6" key="1">
    <citation type="submission" date="2020-02" db="EMBL/GenBank/DDBJ databases">
        <authorList>
            <person name="Criscuolo A."/>
        </authorList>
    </citation>
    <scope>NUCLEOTIDE SEQUENCE [LARGE SCALE GENOMIC DNA]</scope>
    <source>
        <strain evidence="5">CIP105534</strain>
    </source>
</reference>
<gene>
    <name evidence="5" type="primary">rhaS_1</name>
    <name evidence="5" type="ORF">FLA105534_00472</name>
</gene>
<dbReference type="Proteomes" id="UP000479938">
    <property type="component" value="Unassembled WGS sequence"/>
</dbReference>
<keyword evidence="1" id="KW-0805">Transcription regulation</keyword>
<evidence type="ECO:0000259" key="4">
    <source>
        <dbReference type="PROSITE" id="PS01124"/>
    </source>
</evidence>
<dbReference type="InterPro" id="IPR009057">
    <property type="entry name" value="Homeodomain-like_sf"/>
</dbReference>
<evidence type="ECO:0000313" key="5">
    <source>
        <dbReference type="EMBL" id="CAA9195036.1"/>
    </source>
</evidence>
<evidence type="ECO:0000313" key="6">
    <source>
        <dbReference type="Proteomes" id="UP000479938"/>
    </source>
</evidence>
<dbReference type="EMBL" id="CADCSU010000032">
    <property type="protein sequence ID" value="CAA9195036.1"/>
    <property type="molecule type" value="Genomic_DNA"/>
</dbReference>
<dbReference type="InterPro" id="IPR018060">
    <property type="entry name" value="HTH_AraC"/>
</dbReference>
<evidence type="ECO:0000256" key="3">
    <source>
        <dbReference type="ARBA" id="ARBA00023163"/>
    </source>
</evidence>
<dbReference type="SUPFAM" id="SSF46689">
    <property type="entry name" value="Homeodomain-like"/>
    <property type="match status" value="1"/>
</dbReference>
<dbReference type="PANTHER" id="PTHR43280:SF32">
    <property type="entry name" value="TRANSCRIPTIONAL REGULATORY PROTEIN"/>
    <property type="match status" value="1"/>
</dbReference>
<evidence type="ECO:0000256" key="1">
    <source>
        <dbReference type="ARBA" id="ARBA00023015"/>
    </source>
</evidence>
<dbReference type="InterPro" id="IPR037923">
    <property type="entry name" value="HTH-like"/>
</dbReference>
<dbReference type="PANTHER" id="PTHR43280">
    <property type="entry name" value="ARAC-FAMILY TRANSCRIPTIONAL REGULATOR"/>
    <property type="match status" value="1"/>
</dbReference>
<sequence>MKEKEIISKTLYDLYNDLGLPVDLIHQDSGFTIHNLIDIPFELPYQSPVFRPNYFSFVFVKSGSGQYTIDGNTFEILPGSIYFTNPSNYRTFRWNTIEEIYLITFDETFLKENLHHDIFNEFSFLLTETIQPKKMEVEAFAEMERLYLQIHKEYHENSIYKYRIIGNLFIVILLKIKEHFWKDYDPIYEGNRSSQIVKTFKQNVENHYRDLVHHKTERIFRVNDYAELQSLHPNYLSNVIKTKTGKTIMTWLSEKTIAEAKSLLQNSEMSIKEIAFLLGFTESAHFSNYFKKNTQTTPANYKKEHKKA</sequence>
<name>A0A6J4G7I1_9FLAO</name>
<dbReference type="RefSeq" id="WP_173969235.1">
    <property type="nucleotide sequence ID" value="NZ_CADCSU010000032.1"/>
</dbReference>
<keyword evidence="6" id="KW-1185">Reference proteome</keyword>
<dbReference type="AlphaFoldDB" id="A0A6J4G7I1"/>
<dbReference type="GO" id="GO:0043565">
    <property type="term" value="F:sequence-specific DNA binding"/>
    <property type="evidence" value="ECO:0007669"/>
    <property type="project" value="InterPro"/>
</dbReference>
<dbReference type="SUPFAM" id="SSF51215">
    <property type="entry name" value="Regulatory protein AraC"/>
    <property type="match status" value="1"/>
</dbReference>
<dbReference type="PROSITE" id="PS01124">
    <property type="entry name" value="HTH_ARAC_FAMILY_2"/>
    <property type="match status" value="1"/>
</dbReference>
<dbReference type="Gene3D" id="1.10.10.60">
    <property type="entry name" value="Homeodomain-like"/>
    <property type="match status" value="1"/>
</dbReference>
<keyword evidence="2" id="KW-0238">DNA-binding</keyword>